<proteinExistence type="predicted"/>
<evidence type="ECO:0000313" key="2">
    <source>
        <dbReference type="Proteomes" id="UP001165960"/>
    </source>
</evidence>
<evidence type="ECO:0000313" key="1">
    <source>
        <dbReference type="EMBL" id="KAJ9048720.1"/>
    </source>
</evidence>
<dbReference type="EMBL" id="QTSX02007335">
    <property type="protein sequence ID" value="KAJ9048720.1"/>
    <property type="molecule type" value="Genomic_DNA"/>
</dbReference>
<protein>
    <submittedName>
        <fullName evidence="1">Uncharacterized protein</fullName>
    </submittedName>
</protein>
<accession>A0ACC2RF92</accession>
<name>A0ACC2RF92_9FUNG</name>
<dbReference type="Proteomes" id="UP001165960">
    <property type="component" value="Unassembled WGS sequence"/>
</dbReference>
<keyword evidence="2" id="KW-1185">Reference proteome</keyword>
<comment type="caution">
    <text evidence="1">The sequence shown here is derived from an EMBL/GenBank/DDBJ whole genome shotgun (WGS) entry which is preliminary data.</text>
</comment>
<reference evidence="1" key="1">
    <citation type="submission" date="2022-04" db="EMBL/GenBank/DDBJ databases">
        <title>Genome of the entomopathogenic fungus Entomophthora muscae.</title>
        <authorList>
            <person name="Elya C."/>
            <person name="Lovett B.R."/>
            <person name="Lee E."/>
            <person name="Macias A.M."/>
            <person name="Hajek A.E."/>
            <person name="De Bivort B.L."/>
            <person name="Kasson M.T."/>
            <person name="De Fine Licht H.H."/>
            <person name="Stajich J.E."/>
        </authorList>
    </citation>
    <scope>NUCLEOTIDE SEQUENCE</scope>
    <source>
        <strain evidence="1">Berkeley</strain>
    </source>
</reference>
<organism evidence="1 2">
    <name type="scientific">Entomophthora muscae</name>
    <dbReference type="NCBI Taxonomy" id="34485"/>
    <lineage>
        <taxon>Eukaryota</taxon>
        <taxon>Fungi</taxon>
        <taxon>Fungi incertae sedis</taxon>
        <taxon>Zoopagomycota</taxon>
        <taxon>Entomophthoromycotina</taxon>
        <taxon>Entomophthoromycetes</taxon>
        <taxon>Entomophthorales</taxon>
        <taxon>Entomophthoraceae</taxon>
        <taxon>Entomophthora</taxon>
    </lineage>
</organism>
<sequence>MSAKGAPAIVVNGYIFTCKNTNQGFKSHHYTYEDRSCPVQLNTELWDLVQTIKGKHTCIMPNTTIVRLLKCYLVQVMPTSKDLSATQLAVLTCKYLSPTILKRVPTHNQLVNFVSDRRQSSSPLAKSATTIEDLILSDAFVESLNVQVFRLLPSHLTYSHCLFWCLSNIPFDIPKMALNQYHMTVQVSTNSNPSST</sequence>
<gene>
    <name evidence="1" type="ORF">DSO57_1031987</name>
</gene>